<dbReference type="PANTHER" id="PTHR10851">
    <property type="entry name" value="PYRIDOXINE-5-PHOSPHATE OXIDASE"/>
    <property type="match status" value="1"/>
</dbReference>
<dbReference type="EMBL" id="JAUSXK010000001">
    <property type="protein sequence ID" value="MDQ0642097.1"/>
    <property type="molecule type" value="Genomic_DNA"/>
</dbReference>
<dbReference type="EC" id="1.4.3.5" evidence="6"/>
<evidence type="ECO:0000256" key="4">
    <source>
        <dbReference type="ARBA" id="ARBA00023002"/>
    </source>
</evidence>
<evidence type="ECO:0000259" key="5">
    <source>
        <dbReference type="Pfam" id="PF01243"/>
    </source>
</evidence>
<evidence type="ECO:0000256" key="1">
    <source>
        <dbReference type="ARBA" id="ARBA00001917"/>
    </source>
</evidence>
<gene>
    <name evidence="6" type="ORF">QFZ46_000257</name>
</gene>
<keyword evidence="7" id="KW-1185">Reference proteome</keyword>
<organism evidence="6 7">
    <name type="scientific">Microbacterium murale</name>
    <dbReference type="NCBI Taxonomy" id="1081040"/>
    <lineage>
        <taxon>Bacteria</taxon>
        <taxon>Bacillati</taxon>
        <taxon>Actinomycetota</taxon>
        <taxon>Actinomycetes</taxon>
        <taxon>Micrococcales</taxon>
        <taxon>Microbacteriaceae</taxon>
        <taxon>Microbacterium</taxon>
    </lineage>
</organism>
<feature type="domain" description="Pyridoxamine 5'-phosphate oxidase N-terminal" evidence="5">
    <location>
        <begin position="41"/>
        <end position="161"/>
    </location>
</feature>
<comment type="cofactor">
    <cofactor evidence="1">
        <name>FMN</name>
        <dbReference type="ChEBI" id="CHEBI:58210"/>
    </cofactor>
</comment>
<comment type="caution">
    <text evidence="6">The sequence shown here is derived from an EMBL/GenBank/DDBJ whole genome shotgun (WGS) entry which is preliminary data.</text>
</comment>
<dbReference type="PANTHER" id="PTHR10851:SF0">
    <property type="entry name" value="PYRIDOXINE-5'-PHOSPHATE OXIDASE"/>
    <property type="match status" value="1"/>
</dbReference>
<dbReference type="Gene3D" id="2.30.110.10">
    <property type="entry name" value="Electron Transport, Fmn-binding Protein, Chain A"/>
    <property type="match status" value="2"/>
</dbReference>
<evidence type="ECO:0000256" key="3">
    <source>
        <dbReference type="ARBA" id="ARBA00022643"/>
    </source>
</evidence>
<proteinExistence type="predicted"/>
<dbReference type="SUPFAM" id="SSF50475">
    <property type="entry name" value="FMN-binding split barrel"/>
    <property type="match status" value="1"/>
</dbReference>
<name>A0ABU0P5A4_9MICO</name>
<dbReference type="InterPro" id="IPR000659">
    <property type="entry name" value="Pyridox_Oxase"/>
</dbReference>
<keyword evidence="4 6" id="KW-0560">Oxidoreductase</keyword>
<sequence>MASESVSTWLREQPALTGVPLAVTLDDLPADPAALFRTWIHEAVAHGVPEPHAATLATVDADGVPDARTLILKDVSSHGWAFAGHRSSQKAEQLLARPSAALNFWWQPIVRAVRVRGAVREATPEESDADLAARSASAREGIAPGEWVLWRLAPTRIEFWNGAVDRRHTRIVYFREGENWSHTVTGGDTNGDTAT</sequence>
<accession>A0ABU0P5A4</accession>
<evidence type="ECO:0000313" key="7">
    <source>
        <dbReference type="Proteomes" id="UP001239085"/>
    </source>
</evidence>
<evidence type="ECO:0000256" key="2">
    <source>
        <dbReference type="ARBA" id="ARBA00022630"/>
    </source>
</evidence>
<dbReference type="InterPro" id="IPR012349">
    <property type="entry name" value="Split_barrel_FMN-bd"/>
</dbReference>
<dbReference type="Pfam" id="PF01243">
    <property type="entry name" value="PNPOx_N"/>
    <property type="match status" value="1"/>
</dbReference>
<keyword evidence="2" id="KW-0285">Flavoprotein</keyword>
<dbReference type="GO" id="GO:0004733">
    <property type="term" value="F:pyridoxamine phosphate oxidase activity"/>
    <property type="evidence" value="ECO:0007669"/>
    <property type="project" value="UniProtKB-EC"/>
</dbReference>
<reference evidence="6 7" key="1">
    <citation type="submission" date="2023-07" db="EMBL/GenBank/DDBJ databases">
        <title>Comparative genomics of wheat-associated soil bacteria to identify genetic determinants of phenazine resistance.</title>
        <authorList>
            <person name="Mouncey N."/>
        </authorList>
    </citation>
    <scope>NUCLEOTIDE SEQUENCE [LARGE SCALE GENOMIC DNA]</scope>
    <source>
        <strain evidence="6 7">W2I7</strain>
    </source>
</reference>
<dbReference type="PIRSF" id="PIRSF000190">
    <property type="entry name" value="Pyd_amn-ph_oxd"/>
    <property type="match status" value="1"/>
</dbReference>
<evidence type="ECO:0000313" key="6">
    <source>
        <dbReference type="EMBL" id="MDQ0642097.1"/>
    </source>
</evidence>
<protein>
    <submittedName>
        <fullName evidence="6">Pyridoxamine 5'-phosphate oxidase</fullName>
        <ecNumber evidence="6">1.4.3.5</ecNumber>
    </submittedName>
</protein>
<dbReference type="InterPro" id="IPR011576">
    <property type="entry name" value="Pyridox_Oxase_N"/>
</dbReference>
<keyword evidence="3" id="KW-0288">FMN</keyword>
<dbReference type="RefSeq" id="WP_307357548.1">
    <property type="nucleotide sequence ID" value="NZ_JAUSXK010000001.1"/>
</dbReference>
<dbReference type="Proteomes" id="UP001239085">
    <property type="component" value="Unassembled WGS sequence"/>
</dbReference>